<reference evidence="1 2" key="1">
    <citation type="journal article" date="2018" name="Mol. Biol. Evol.">
        <title>Broad Genomic Sampling Reveals a Smut Pathogenic Ancestry of the Fungal Clade Ustilaginomycotina.</title>
        <authorList>
            <person name="Kijpornyongpan T."/>
            <person name="Mondo S.J."/>
            <person name="Barry K."/>
            <person name="Sandor L."/>
            <person name="Lee J."/>
            <person name="Lipzen A."/>
            <person name="Pangilinan J."/>
            <person name="LaButti K."/>
            <person name="Hainaut M."/>
            <person name="Henrissat B."/>
            <person name="Grigoriev I.V."/>
            <person name="Spatafora J.W."/>
            <person name="Aime M.C."/>
        </authorList>
    </citation>
    <scope>NUCLEOTIDE SEQUENCE [LARGE SCALE GENOMIC DNA]</scope>
    <source>
        <strain evidence="1 2">SA 807</strain>
    </source>
</reference>
<gene>
    <name evidence="1" type="ORF">IE53DRAFT_388730</name>
</gene>
<accession>A0ACD0NTE6</accession>
<keyword evidence="2" id="KW-1185">Reference proteome</keyword>
<evidence type="ECO:0000313" key="2">
    <source>
        <dbReference type="Proteomes" id="UP000245626"/>
    </source>
</evidence>
<name>A0ACD0NTE6_9BASI</name>
<proteinExistence type="predicted"/>
<evidence type="ECO:0000313" key="1">
    <source>
        <dbReference type="EMBL" id="PWN49076.1"/>
    </source>
</evidence>
<dbReference type="EMBL" id="KZ820101">
    <property type="protein sequence ID" value="PWN49076.1"/>
    <property type="molecule type" value="Genomic_DNA"/>
</dbReference>
<dbReference type="Proteomes" id="UP000245626">
    <property type="component" value="Unassembled WGS sequence"/>
</dbReference>
<organism evidence="1 2">
    <name type="scientific">Violaceomyces palustris</name>
    <dbReference type="NCBI Taxonomy" id="1673888"/>
    <lineage>
        <taxon>Eukaryota</taxon>
        <taxon>Fungi</taxon>
        <taxon>Dikarya</taxon>
        <taxon>Basidiomycota</taxon>
        <taxon>Ustilaginomycotina</taxon>
        <taxon>Ustilaginomycetes</taxon>
        <taxon>Violaceomycetales</taxon>
        <taxon>Violaceomycetaceae</taxon>
        <taxon>Violaceomyces</taxon>
    </lineage>
</organism>
<sequence length="231" mass="24924">MFLLGVQLPDHKLLRIALTNFYGISYDTARRLCARLQLHERATVGSLNENQITQLSAYLSSPASIPARKPFPTSSVAPSTILTPSPVASSSSSSQSPLPSSSSSSSSSNQNPNVSLPPSQRPSPSSDPLRSIVIEADLRRQLHANLAHHRNVGSYVGRRHSAHLPVRGQRTNTNAQTAKKLNRLERKGLSTLAATRQAGETELGLDTSRRSGTSPLLDLMTPLARVRFGGF</sequence>
<protein>
    <submittedName>
        <fullName evidence="1">S13-like H2TH domain-containing protein</fullName>
    </submittedName>
</protein>